<dbReference type="EMBL" id="MN740470">
    <property type="protein sequence ID" value="QHU28131.1"/>
    <property type="molecule type" value="Genomic_DNA"/>
</dbReference>
<accession>A0A6C0LEJ9</accession>
<reference evidence="1" key="1">
    <citation type="journal article" date="2020" name="Nature">
        <title>Giant virus diversity and host interactions through global metagenomics.</title>
        <authorList>
            <person name="Schulz F."/>
            <person name="Roux S."/>
            <person name="Paez-Espino D."/>
            <person name="Jungbluth S."/>
            <person name="Walsh D.A."/>
            <person name="Denef V.J."/>
            <person name="McMahon K.D."/>
            <person name="Konstantinidis K.T."/>
            <person name="Eloe-Fadrosh E.A."/>
            <person name="Kyrpides N.C."/>
            <person name="Woyke T."/>
        </authorList>
    </citation>
    <scope>NUCLEOTIDE SEQUENCE</scope>
    <source>
        <strain evidence="1">GVMAG-M-3300027770-17</strain>
    </source>
</reference>
<dbReference type="AlphaFoldDB" id="A0A6C0LEJ9"/>
<organism evidence="1">
    <name type="scientific">viral metagenome</name>
    <dbReference type="NCBI Taxonomy" id="1070528"/>
    <lineage>
        <taxon>unclassified sequences</taxon>
        <taxon>metagenomes</taxon>
        <taxon>organismal metagenomes</taxon>
    </lineage>
</organism>
<proteinExistence type="predicted"/>
<sequence>MNQIILEHKDEFNSQCYFFGILSPNKGKLRFWNDKTGLMNYYDYIGKTGYEKIEDWICEMGYKPEEVYFGSTKYTIEKNLSLMDFIDKYDKMYKFPEEEAIHQDEEMKELSSNFGKWCFCCKRTCLTCSKKNM</sequence>
<name>A0A6C0LEJ9_9ZZZZ</name>
<evidence type="ECO:0000313" key="1">
    <source>
        <dbReference type="EMBL" id="QHU28131.1"/>
    </source>
</evidence>
<protein>
    <submittedName>
        <fullName evidence="1">Uncharacterized protein</fullName>
    </submittedName>
</protein>